<proteinExistence type="predicted"/>
<feature type="region of interest" description="Disordered" evidence="1">
    <location>
        <begin position="35"/>
        <end position="55"/>
    </location>
</feature>
<protein>
    <submittedName>
        <fullName evidence="2">Uncharacterized protein</fullName>
    </submittedName>
</protein>
<gene>
    <name evidence="2" type="ORF">CEE69_30905</name>
</gene>
<evidence type="ECO:0000313" key="2">
    <source>
        <dbReference type="EMBL" id="PHQ31464.1"/>
    </source>
</evidence>
<reference evidence="2 3" key="1">
    <citation type="submission" date="2017-06" db="EMBL/GenBank/DDBJ databases">
        <title>Description of Rhodopirellula bahusiensis sp. nov.</title>
        <authorList>
            <person name="Kizina J."/>
            <person name="Harder J."/>
        </authorList>
    </citation>
    <scope>NUCLEOTIDE SEQUENCE [LARGE SCALE GENOMIC DNA]</scope>
    <source>
        <strain evidence="2 3">SWK21</strain>
    </source>
</reference>
<comment type="caution">
    <text evidence="2">The sequence shown here is derived from an EMBL/GenBank/DDBJ whole genome shotgun (WGS) entry which is preliminary data.</text>
</comment>
<accession>A0A2G1VXF5</accession>
<organism evidence="2 3">
    <name type="scientific">Rhodopirellula bahusiensis</name>
    <dbReference type="NCBI Taxonomy" id="2014065"/>
    <lineage>
        <taxon>Bacteria</taxon>
        <taxon>Pseudomonadati</taxon>
        <taxon>Planctomycetota</taxon>
        <taxon>Planctomycetia</taxon>
        <taxon>Pirellulales</taxon>
        <taxon>Pirellulaceae</taxon>
        <taxon>Rhodopirellula</taxon>
    </lineage>
</organism>
<dbReference type="EMBL" id="NIZW01000049">
    <property type="protein sequence ID" value="PHQ31464.1"/>
    <property type="molecule type" value="Genomic_DNA"/>
</dbReference>
<evidence type="ECO:0000256" key="1">
    <source>
        <dbReference type="SAM" id="MobiDB-lite"/>
    </source>
</evidence>
<dbReference type="AlphaFoldDB" id="A0A2G1VXF5"/>
<keyword evidence="3" id="KW-1185">Reference proteome</keyword>
<sequence>MDGWAWLVSLTVIDRDRESLPDGKDVIGCTRNARETTAARQRPQAMLTMNSQKSQPMAHMTTLFCRTESTPATACRNTS</sequence>
<evidence type="ECO:0000313" key="3">
    <source>
        <dbReference type="Proteomes" id="UP000225740"/>
    </source>
</evidence>
<name>A0A2G1VXF5_9BACT</name>
<dbReference type="Proteomes" id="UP000225740">
    <property type="component" value="Unassembled WGS sequence"/>
</dbReference>